<dbReference type="GO" id="GO:0005871">
    <property type="term" value="C:kinesin complex"/>
    <property type="evidence" value="ECO:0007669"/>
    <property type="project" value="UniProtKB-UniRule"/>
</dbReference>
<dbReference type="PROSITE" id="PS50878">
    <property type="entry name" value="RT_POL"/>
    <property type="match status" value="1"/>
</dbReference>
<keyword evidence="2" id="KW-0963">Cytoplasm</keyword>
<feature type="domain" description="Reverse transcriptase" evidence="3">
    <location>
        <begin position="142"/>
        <end position="400"/>
    </location>
</feature>
<protein>
    <recommendedName>
        <fullName evidence="2">Kinesin light chain</fullName>
    </recommendedName>
</protein>
<dbReference type="Pfam" id="PF00078">
    <property type="entry name" value="RVT_1"/>
    <property type="match status" value="1"/>
</dbReference>
<dbReference type="SUPFAM" id="SSF48452">
    <property type="entry name" value="TPR-like"/>
    <property type="match status" value="1"/>
</dbReference>
<keyword evidence="4" id="KW-0548">Nucleotidyltransferase</keyword>
<dbReference type="CDD" id="cd01650">
    <property type="entry name" value="RT_nLTR_like"/>
    <property type="match status" value="1"/>
</dbReference>
<dbReference type="Pfam" id="PF13424">
    <property type="entry name" value="TPR_12"/>
    <property type="match status" value="1"/>
</dbReference>
<evidence type="ECO:0000256" key="1">
    <source>
        <dbReference type="PROSITE-ProRule" id="PRU00339"/>
    </source>
</evidence>
<comment type="subcellular location">
    <subcellularLocation>
        <location evidence="2">Cytoplasm</location>
        <location evidence="2">Cytoskeleton</location>
    </subcellularLocation>
</comment>
<evidence type="ECO:0000313" key="5">
    <source>
        <dbReference type="Proteomes" id="UP001054837"/>
    </source>
</evidence>
<dbReference type="EMBL" id="BPLQ01009823">
    <property type="protein sequence ID" value="GIY46825.1"/>
    <property type="molecule type" value="Genomic_DNA"/>
</dbReference>
<reference evidence="4 5" key="1">
    <citation type="submission" date="2021-06" db="EMBL/GenBank/DDBJ databases">
        <title>Caerostris darwini draft genome.</title>
        <authorList>
            <person name="Kono N."/>
            <person name="Arakawa K."/>
        </authorList>
    </citation>
    <scope>NUCLEOTIDE SEQUENCE [LARGE SCALE GENOMIC DNA]</scope>
</reference>
<evidence type="ECO:0000256" key="2">
    <source>
        <dbReference type="RuleBase" id="RU367020"/>
    </source>
</evidence>
<gene>
    <name evidence="4" type="primary">pol</name>
    <name evidence="4" type="ORF">CDAR_101361</name>
</gene>
<dbReference type="InterPro" id="IPR011990">
    <property type="entry name" value="TPR-like_helical_dom_sf"/>
</dbReference>
<keyword evidence="5" id="KW-1185">Reference proteome</keyword>
<dbReference type="SMART" id="SM00028">
    <property type="entry name" value="TPR"/>
    <property type="match status" value="3"/>
</dbReference>
<comment type="function">
    <text evidence="2">Kinesin is a microtubule-associated force-producing protein that play a role in organelle transport.</text>
</comment>
<dbReference type="GO" id="GO:0003964">
    <property type="term" value="F:RNA-directed DNA polymerase activity"/>
    <property type="evidence" value="ECO:0007669"/>
    <property type="project" value="UniProtKB-KW"/>
</dbReference>
<keyword evidence="2" id="KW-0493">Microtubule</keyword>
<feature type="repeat" description="TPR" evidence="1">
    <location>
        <begin position="668"/>
        <end position="701"/>
    </location>
</feature>
<keyword evidence="4" id="KW-0808">Transferase</keyword>
<dbReference type="InterPro" id="IPR000477">
    <property type="entry name" value="RT_dom"/>
</dbReference>
<dbReference type="AlphaFoldDB" id="A0AAV4TL22"/>
<dbReference type="InterPro" id="IPR019734">
    <property type="entry name" value="TPR_rpt"/>
</dbReference>
<name>A0AAV4TL22_9ARAC</name>
<dbReference type="PANTHER" id="PTHR19446">
    <property type="entry name" value="REVERSE TRANSCRIPTASES"/>
    <property type="match status" value="1"/>
</dbReference>
<dbReference type="Proteomes" id="UP001054837">
    <property type="component" value="Unassembled WGS sequence"/>
</dbReference>
<comment type="subunit">
    <text evidence="2">Oligomeric complex composed of two heavy chains and two light chains.</text>
</comment>
<organism evidence="4 5">
    <name type="scientific">Caerostris darwini</name>
    <dbReference type="NCBI Taxonomy" id="1538125"/>
    <lineage>
        <taxon>Eukaryota</taxon>
        <taxon>Metazoa</taxon>
        <taxon>Ecdysozoa</taxon>
        <taxon>Arthropoda</taxon>
        <taxon>Chelicerata</taxon>
        <taxon>Arachnida</taxon>
        <taxon>Araneae</taxon>
        <taxon>Araneomorphae</taxon>
        <taxon>Entelegynae</taxon>
        <taxon>Araneoidea</taxon>
        <taxon>Araneidae</taxon>
        <taxon>Caerostris</taxon>
    </lineage>
</organism>
<comment type="caution">
    <text evidence="4">The sequence shown here is derived from an EMBL/GenBank/DDBJ whole genome shotgun (WGS) entry which is preliminary data.</text>
</comment>
<dbReference type="Pfam" id="PF13374">
    <property type="entry name" value="TPR_10"/>
    <property type="match status" value="1"/>
</dbReference>
<sequence length="712" mass="82354">MRKMVMKAKTISWKKFCTETTSKYGPLYKTAFDKFFKPPNISRTIDSDNSTLNIQNILQHLFQKDDIQKDNNHHQLIRQTTTIEELSKLATDQTPNITEDELNYVLQVLPKNKAPGPDGLDGNIVKLLHKAQPLILNSLFNKYLQLHCFPIQLKYAEVVLFNKKFKDPTDPNSYRPISLLPTIAKVFEKILLNRLQYHYHTNKLLHQNKFGFQSSISTEHALQHLMEKVYDNRKHSRYTILISIDIKGAFDSIWWPSILNTLIQDNTPNNYILLIRDYLQNRRIEFNYGHTKIHYDLQKGCPQGSCLGPFLWSIIANKILKTKWDEDVDLQAFADDFIFIITSNNRRDLEKKATKALQQFSKWAIEEKLSISQDKTQALILGKKGNIKRMPTLKYEGWKVKCVNNFKYLGITKDKNLNFIPHLQKLKRDLMKQANKLAVMSGRNWGVNPKLTRLWYKTVAERRICYAASTWAENLNNKKIAQLSTVQRLFTLKITRAYRTTPSSALLILSGLLPLHLMVKKEVIMTNVTRLGRNDKLGRTHFNAMDYDTQISQGMRKYKDAAKMQLEVLEIKKKILNKNDIGIALTLNTLSALYGKTGKVEEAEKFCRKAVEFRKRVLGKTHADVGKQLCNLAAICCHRKQCNEAVDYYKEALEIFSNTLGAENSYTVKTKNNLASLFVETENYKEAEKLYKEIITCMPQELAVKLNGKILT</sequence>
<dbReference type="SUPFAM" id="SSF56672">
    <property type="entry name" value="DNA/RNA polymerases"/>
    <property type="match status" value="1"/>
</dbReference>
<dbReference type="InterPro" id="IPR043502">
    <property type="entry name" value="DNA/RNA_pol_sf"/>
</dbReference>
<proteinExistence type="inferred from homology"/>
<dbReference type="Gene3D" id="1.25.40.10">
    <property type="entry name" value="Tetratricopeptide repeat domain"/>
    <property type="match status" value="1"/>
</dbReference>
<keyword evidence="2" id="KW-0505">Motor protein</keyword>
<comment type="similarity">
    <text evidence="2">Belongs to the kinesin light chain family.</text>
</comment>
<evidence type="ECO:0000259" key="3">
    <source>
        <dbReference type="PROSITE" id="PS50878"/>
    </source>
</evidence>
<dbReference type="PROSITE" id="PS50005">
    <property type="entry name" value="TPR"/>
    <property type="match status" value="1"/>
</dbReference>
<dbReference type="GO" id="GO:0005874">
    <property type="term" value="C:microtubule"/>
    <property type="evidence" value="ECO:0007669"/>
    <property type="project" value="UniProtKB-UniRule"/>
</dbReference>
<keyword evidence="2" id="KW-0206">Cytoskeleton</keyword>
<keyword evidence="1" id="KW-0802">TPR repeat</keyword>
<dbReference type="PRINTS" id="PR00381">
    <property type="entry name" value="KINESINLIGHT"/>
</dbReference>
<evidence type="ECO:0000313" key="4">
    <source>
        <dbReference type="EMBL" id="GIY46825.1"/>
    </source>
</evidence>
<accession>A0AAV4TL22</accession>
<keyword evidence="4" id="KW-0695">RNA-directed DNA polymerase</keyword>